<evidence type="ECO:0000256" key="2">
    <source>
        <dbReference type="ARBA" id="ARBA00023315"/>
    </source>
</evidence>
<dbReference type="RefSeq" id="WP_007473792.1">
    <property type="nucleotide sequence ID" value="NZ_KQ130619.1"/>
</dbReference>
<feature type="domain" description="N-acetyltransferase" evidence="3">
    <location>
        <begin position="1"/>
        <end position="145"/>
    </location>
</feature>
<gene>
    <name evidence="4" type="ORF">X560_2306</name>
</gene>
<comment type="caution">
    <text evidence="4">The sequence shown here is derived from an EMBL/GenBank/DDBJ whole genome shotgun (WGS) entry which is preliminary data.</text>
</comment>
<keyword evidence="2" id="KW-0012">Acyltransferase</keyword>
<dbReference type="PATRIC" id="fig|1430899.3.peg.2354"/>
<dbReference type="EMBL" id="AZHO01000030">
    <property type="protein sequence ID" value="KMT58480.1"/>
    <property type="molecule type" value="Genomic_DNA"/>
</dbReference>
<evidence type="ECO:0000259" key="3">
    <source>
        <dbReference type="PROSITE" id="PS51186"/>
    </source>
</evidence>
<reference evidence="4 5" key="1">
    <citation type="journal article" date="2015" name="Genome Biol. Evol.">
        <title>Comparative Genomics of Listeria Sensu Lato: Genus-Wide Differences in Evolutionary Dynamics and the Progressive Gain of Complex, Potentially Pathogenicity-Related Traits through Lateral Gene Transfer.</title>
        <authorList>
            <person name="Chiara M."/>
            <person name="Caruso M."/>
            <person name="D'Erchia A.M."/>
            <person name="Manzari C."/>
            <person name="Fraccalvieri R."/>
            <person name="Goffredo E."/>
            <person name="Latorre L."/>
            <person name="Miccolupo A."/>
            <person name="Padalino I."/>
            <person name="Santagada G."/>
            <person name="Chiocco D."/>
            <person name="Pesole G."/>
            <person name="Horner D.S."/>
            <person name="Parisi A."/>
        </authorList>
    </citation>
    <scope>NUCLEOTIDE SEQUENCE [LARGE SCALE GENOMIC DNA]</scope>
    <source>
        <strain evidence="4 5">1991</strain>
    </source>
</reference>
<evidence type="ECO:0000313" key="4">
    <source>
        <dbReference type="EMBL" id="KMT58480.1"/>
    </source>
</evidence>
<evidence type="ECO:0000256" key="1">
    <source>
        <dbReference type="ARBA" id="ARBA00022679"/>
    </source>
</evidence>
<dbReference type="PROSITE" id="PS51186">
    <property type="entry name" value="GNAT"/>
    <property type="match status" value="1"/>
</dbReference>
<dbReference type="GO" id="GO:0016747">
    <property type="term" value="F:acyltransferase activity, transferring groups other than amino-acyl groups"/>
    <property type="evidence" value="ECO:0007669"/>
    <property type="project" value="InterPro"/>
</dbReference>
<organism evidence="4 5">
    <name type="scientific">Listeria fleischmannii 1991</name>
    <dbReference type="NCBI Taxonomy" id="1430899"/>
    <lineage>
        <taxon>Bacteria</taxon>
        <taxon>Bacillati</taxon>
        <taxon>Bacillota</taxon>
        <taxon>Bacilli</taxon>
        <taxon>Bacillales</taxon>
        <taxon>Listeriaceae</taxon>
        <taxon>Listeria</taxon>
    </lineage>
</organism>
<dbReference type="InterPro" id="IPR050680">
    <property type="entry name" value="YpeA/RimI_acetyltransf"/>
</dbReference>
<dbReference type="SUPFAM" id="SSF55729">
    <property type="entry name" value="Acyl-CoA N-acyltransferases (Nat)"/>
    <property type="match status" value="1"/>
</dbReference>
<accession>A0A0J8G767</accession>
<name>A0A0J8G767_9LIST</name>
<dbReference type="OrthoDB" id="8593648at2"/>
<dbReference type="InterPro" id="IPR000182">
    <property type="entry name" value="GNAT_dom"/>
</dbReference>
<evidence type="ECO:0000313" key="5">
    <source>
        <dbReference type="Proteomes" id="UP000052258"/>
    </source>
</evidence>
<dbReference type="InterPro" id="IPR016181">
    <property type="entry name" value="Acyl_CoA_acyltransferase"/>
</dbReference>
<dbReference type="Pfam" id="PF00583">
    <property type="entry name" value="Acetyltransf_1"/>
    <property type="match status" value="1"/>
</dbReference>
<sequence length="146" mass="17262">MKKVEESDLRQILPLFQNEADNYLATNKRIIQESDLRSWLSTDDQVPFVSFEAGNPVAYGEIWIDDEEGDLEFAHLITAQEYRGQGYGKKLVQSLLEEAKKYPYDDIFIRVLPENSRAIELYVSLGFEEIKPFDERYFWMKRKNLR</sequence>
<keyword evidence="1 4" id="KW-0808">Transferase</keyword>
<dbReference type="CDD" id="cd04301">
    <property type="entry name" value="NAT_SF"/>
    <property type="match status" value="1"/>
</dbReference>
<dbReference type="Gene3D" id="3.40.630.30">
    <property type="match status" value="1"/>
</dbReference>
<dbReference type="AlphaFoldDB" id="A0A0J8G767"/>
<proteinExistence type="predicted"/>
<dbReference type="Proteomes" id="UP000052258">
    <property type="component" value="Unassembled WGS sequence"/>
</dbReference>
<dbReference type="PANTHER" id="PTHR43420">
    <property type="entry name" value="ACETYLTRANSFERASE"/>
    <property type="match status" value="1"/>
</dbReference>
<keyword evidence="5" id="KW-1185">Reference proteome</keyword>
<protein>
    <submittedName>
        <fullName evidence="4">GCN5-related N-acetyltransferase</fullName>
    </submittedName>
</protein>